<dbReference type="PANTHER" id="PTHR12126">
    <property type="entry name" value="NADH-UBIQUINONE OXIDOREDUCTASE 39 KDA SUBUNIT-RELATED"/>
    <property type="match status" value="1"/>
</dbReference>
<accession>A0A6G6YAY5</accession>
<dbReference type="Proteomes" id="UP000501568">
    <property type="component" value="Chromosome"/>
</dbReference>
<organism evidence="2 3">
    <name type="scientific">Stakelama tenebrarum</name>
    <dbReference type="NCBI Taxonomy" id="2711215"/>
    <lineage>
        <taxon>Bacteria</taxon>
        <taxon>Pseudomonadati</taxon>
        <taxon>Pseudomonadota</taxon>
        <taxon>Alphaproteobacteria</taxon>
        <taxon>Sphingomonadales</taxon>
        <taxon>Sphingomonadaceae</taxon>
        <taxon>Stakelama</taxon>
    </lineage>
</organism>
<dbReference type="SUPFAM" id="SSF51735">
    <property type="entry name" value="NAD(P)-binding Rossmann-fold domains"/>
    <property type="match status" value="1"/>
</dbReference>
<dbReference type="KEGG" id="spzr:G5C33_02535"/>
<dbReference type="EMBL" id="CP049109">
    <property type="protein sequence ID" value="QIG81743.1"/>
    <property type="molecule type" value="Genomic_DNA"/>
</dbReference>
<dbReference type="AlphaFoldDB" id="A0A6G6YAY5"/>
<sequence>MKNKLVTLFGGGGFVGRYVAQELLRAGARVRIAQRRPRDAFFLRPQGGVGQTQFVAADITDADSVARAVQGSDAVMNLVGSFSNYHAIQVKGAQTVAQAANRAGAAAFVQMSAIGADPDSPSEYGRSKAAGERAVLEAFAGATILRPSVIFGREDDFLNRFAGMVAAGPIVPILRPDAKFQPVYVVDVAQAAMRAMADPGQHAGHVYELGGPDVITMSELYRFLAEQTGRDPIFVELPDAIGGMIAALPGTPITADQWRMLKQDNVVSPGSSGLAAFGLGATPVAAVAPQWLVRFRKHGRFTATGEPA</sequence>
<dbReference type="Gene3D" id="3.40.50.720">
    <property type="entry name" value="NAD(P)-binding Rossmann-like Domain"/>
    <property type="match status" value="1"/>
</dbReference>
<evidence type="ECO:0000313" key="3">
    <source>
        <dbReference type="Proteomes" id="UP000501568"/>
    </source>
</evidence>
<dbReference type="GO" id="GO:0044877">
    <property type="term" value="F:protein-containing complex binding"/>
    <property type="evidence" value="ECO:0007669"/>
    <property type="project" value="TreeGrafter"/>
</dbReference>
<feature type="domain" description="NAD-dependent epimerase/dehydratase" evidence="1">
    <location>
        <begin position="7"/>
        <end position="210"/>
    </location>
</feature>
<dbReference type="InterPro" id="IPR036291">
    <property type="entry name" value="NAD(P)-bd_dom_sf"/>
</dbReference>
<evidence type="ECO:0000313" key="2">
    <source>
        <dbReference type="EMBL" id="QIG81743.1"/>
    </source>
</evidence>
<dbReference type="RefSeq" id="WP_165328670.1">
    <property type="nucleotide sequence ID" value="NZ_CP049109.1"/>
</dbReference>
<dbReference type="InterPro" id="IPR001509">
    <property type="entry name" value="Epimerase_deHydtase"/>
</dbReference>
<gene>
    <name evidence="2" type="ORF">G5C33_02535</name>
</gene>
<dbReference type="PANTHER" id="PTHR12126:SF11">
    <property type="entry name" value="NADH DEHYDROGENASE [UBIQUINONE] 1 ALPHA SUBCOMPLEX SUBUNIT 9, MITOCHONDRIAL"/>
    <property type="match status" value="1"/>
</dbReference>
<proteinExistence type="predicted"/>
<keyword evidence="3" id="KW-1185">Reference proteome</keyword>
<evidence type="ECO:0000259" key="1">
    <source>
        <dbReference type="Pfam" id="PF01370"/>
    </source>
</evidence>
<name>A0A6G6YAY5_9SPHN</name>
<dbReference type="CDD" id="cd05271">
    <property type="entry name" value="NDUFA9_like_SDR_a"/>
    <property type="match status" value="1"/>
</dbReference>
<dbReference type="Pfam" id="PF01370">
    <property type="entry name" value="Epimerase"/>
    <property type="match status" value="1"/>
</dbReference>
<reference evidence="2 3" key="1">
    <citation type="submission" date="2020-02" db="EMBL/GenBank/DDBJ databases">
        <authorList>
            <person name="Zheng R.K."/>
            <person name="Sun C.M."/>
        </authorList>
    </citation>
    <scope>NUCLEOTIDE SEQUENCE [LARGE SCALE GENOMIC DNA]</scope>
    <source>
        <strain evidence="3">zrk23</strain>
    </source>
</reference>
<protein>
    <submittedName>
        <fullName evidence="2">Complex I NDUFA9 subunit family protein</fullName>
    </submittedName>
</protein>
<dbReference type="InterPro" id="IPR051207">
    <property type="entry name" value="ComplexI_NDUFA9_subunit"/>
</dbReference>